<feature type="transmembrane region" description="Helical" evidence="1">
    <location>
        <begin position="393"/>
        <end position="415"/>
    </location>
</feature>
<dbReference type="Proteomes" id="UP001152747">
    <property type="component" value="Unassembled WGS sequence"/>
</dbReference>
<dbReference type="GO" id="GO:0016020">
    <property type="term" value="C:membrane"/>
    <property type="evidence" value="ECO:0007669"/>
    <property type="project" value="TreeGrafter"/>
</dbReference>
<feature type="transmembrane region" description="Helical" evidence="1">
    <location>
        <begin position="136"/>
        <end position="157"/>
    </location>
</feature>
<feature type="transmembrane region" description="Helical" evidence="1">
    <location>
        <begin position="307"/>
        <end position="324"/>
    </location>
</feature>
<keyword evidence="1" id="KW-0472">Membrane</keyword>
<organism evidence="2 3">
    <name type="scientific">Caenorhabditis angaria</name>
    <dbReference type="NCBI Taxonomy" id="860376"/>
    <lineage>
        <taxon>Eukaryota</taxon>
        <taxon>Metazoa</taxon>
        <taxon>Ecdysozoa</taxon>
        <taxon>Nematoda</taxon>
        <taxon>Chromadorea</taxon>
        <taxon>Rhabditida</taxon>
        <taxon>Rhabditina</taxon>
        <taxon>Rhabditomorpha</taxon>
        <taxon>Rhabditoidea</taxon>
        <taxon>Rhabditidae</taxon>
        <taxon>Peloderinae</taxon>
        <taxon>Caenorhabditis</taxon>
    </lineage>
</organism>
<reference evidence="2" key="1">
    <citation type="submission" date="2022-11" db="EMBL/GenBank/DDBJ databases">
        <authorList>
            <person name="Kikuchi T."/>
        </authorList>
    </citation>
    <scope>NUCLEOTIDE SEQUENCE</scope>
    <source>
        <strain evidence="2">PS1010</strain>
    </source>
</reference>
<dbReference type="SUPFAM" id="SSF103473">
    <property type="entry name" value="MFS general substrate transporter"/>
    <property type="match status" value="1"/>
</dbReference>
<dbReference type="Pfam" id="PF07690">
    <property type="entry name" value="MFS_1"/>
    <property type="match status" value="1"/>
</dbReference>
<keyword evidence="1" id="KW-1133">Transmembrane helix</keyword>
<evidence type="ECO:0000256" key="1">
    <source>
        <dbReference type="SAM" id="Phobius"/>
    </source>
</evidence>
<protein>
    <recommendedName>
        <fullName evidence="4">Major facilitator superfamily (MFS) profile domain-containing protein</fullName>
    </recommendedName>
</protein>
<feature type="transmembrane region" description="Helical" evidence="1">
    <location>
        <begin position="78"/>
        <end position="97"/>
    </location>
</feature>
<feature type="transmembrane region" description="Helical" evidence="1">
    <location>
        <begin position="361"/>
        <end position="381"/>
    </location>
</feature>
<proteinExistence type="predicted"/>
<dbReference type="AlphaFoldDB" id="A0A9P1N2J0"/>
<dbReference type="PANTHER" id="PTHR45757:SF31">
    <property type="entry name" value="MFS DOMAIN-CONTAINING PROTEIN"/>
    <property type="match status" value="1"/>
</dbReference>
<sequence length="442" mass="50098">MTIQVRFIVYVLSTSCITLLYALRLAFHTTILCQLHNQTSDHFLKDDEKRQYTFQSVGIGLALGLIPLHFLSSLGTKICATIFGIVGILAALVYPFAHEMGFWPSFCVRVLQGFPLVILLWLIAKVSNEWVPKNEVAMAIAFLTSVYQTAPFIAQITAAEMCQLFGWQYTYYILAGLCLLSFIAFYVIYSDDVMDNKFASLEEKEIITFGRKEISQTKEISTPYLQIFQDPTVWITWFCNISFFSSLLIFLQNMQIYMNTVMGYSIRETGHSLGFAHVLCLVAKVIFGKFMDSSKLEMTERLKRGWIILEAPAVLILLGLVIFPDARFQLIASVGFIMIHGVAIVIIVKTQAFRSAEHSHILANGNTFGVVLCIFLQPLLIKHLIKNNTFDEWSNIFLIHAILIIISIILFLFVIDSRPAKWTQISRIPTADSGRNNTQELP</sequence>
<accession>A0A9P1N2J0</accession>
<evidence type="ECO:0008006" key="4">
    <source>
        <dbReference type="Google" id="ProtNLM"/>
    </source>
</evidence>
<comment type="caution">
    <text evidence="2">The sequence shown here is derived from an EMBL/GenBank/DDBJ whole genome shotgun (WGS) entry which is preliminary data.</text>
</comment>
<feature type="transmembrane region" description="Helical" evidence="1">
    <location>
        <begin position="103"/>
        <end position="124"/>
    </location>
</feature>
<keyword evidence="3" id="KW-1185">Reference proteome</keyword>
<dbReference type="InterPro" id="IPR036259">
    <property type="entry name" value="MFS_trans_sf"/>
</dbReference>
<feature type="transmembrane region" description="Helical" evidence="1">
    <location>
        <begin position="271"/>
        <end position="287"/>
    </location>
</feature>
<feature type="transmembrane region" description="Helical" evidence="1">
    <location>
        <begin position="52"/>
        <end position="71"/>
    </location>
</feature>
<keyword evidence="1" id="KW-0812">Transmembrane</keyword>
<dbReference type="OrthoDB" id="2985014at2759"/>
<name>A0A9P1N2J0_9PELO</name>
<dbReference type="InterPro" id="IPR011701">
    <property type="entry name" value="MFS"/>
</dbReference>
<evidence type="ECO:0000313" key="3">
    <source>
        <dbReference type="Proteomes" id="UP001152747"/>
    </source>
</evidence>
<evidence type="ECO:0000313" key="2">
    <source>
        <dbReference type="EMBL" id="CAI5448658.1"/>
    </source>
</evidence>
<feature type="transmembrane region" description="Helical" evidence="1">
    <location>
        <begin position="7"/>
        <end position="32"/>
    </location>
</feature>
<dbReference type="GO" id="GO:0022857">
    <property type="term" value="F:transmembrane transporter activity"/>
    <property type="evidence" value="ECO:0007669"/>
    <property type="project" value="InterPro"/>
</dbReference>
<feature type="transmembrane region" description="Helical" evidence="1">
    <location>
        <begin position="330"/>
        <end position="349"/>
    </location>
</feature>
<feature type="transmembrane region" description="Helical" evidence="1">
    <location>
        <begin position="169"/>
        <end position="189"/>
    </location>
</feature>
<gene>
    <name evidence="2" type="ORF">CAMP_LOCUS11295</name>
</gene>
<dbReference type="EMBL" id="CANHGI010000004">
    <property type="protein sequence ID" value="CAI5448658.1"/>
    <property type="molecule type" value="Genomic_DNA"/>
</dbReference>
<feature type="transmembrane region" description="Helical" evidence="1">
    <location>
        <begin position="233"/>
        <end position="251"/>
    </location>
</feature>
<dbReference type="CDD" id="cd06174">
    <property type="entry name" value="MFS"/>
    <property type="match status" value="1"/>
</dbReference>
<dbReference type="PANTHER" id="PTHR45757">
    <property type="entry name" value="PROTEIN CBG23364-RELATED"/>
    <property type="match status" value="1"/>
</dbReference>
<dbReference type="Gene3D" id="1.20.1250.20">
    <property type="entry name" value="MFS general substrate transporter like domains"/>
    <property type="match status" value="2"/>
</dbReference>